<protein>
    <submittedName>
        <fullName evidence="3">GDSL lipase/esterase, SGNH hydrolase superfamily</fullName>
    </submittedName>
</protein>
<dbReference type="InterPro" id="IPR001087">
    <property type="entry name" value="GDSL"/>
</dbReference>
<feature type="chain" id="PRO_5040445637" evidence="2">
    <location>
        <begin position="19"/>
        <end position="366"/>
    </location>
</feature>
<dbReference type="GO" id="GO:0016788">
    <property type="term" value="F:hydrolase activity, acting on ester bonds"/>
    <property type="evidence" value="ECO:0007669"/>
    <property type="project" value="InterPro"/>
</dbReference>
<keyword evidence="4" id="KW-1185">Reference proteome</keyword>
<dbReference type="PANTHER" id="PTHR45648">
    <property type="entry name" value="GDSL LIPASE/ACYLHYDROLASE FAMILY PROTEIN (AFU_ORTHOLOGUE AFUA_4G14700)"/>
    <property type="match status" value="1"/>
</dbReference>
<dbReference type="InterPro" id="IPR036514">
    <property type="entry name" value="SGNH_hydro_sf"/>
</dbReference>
<dbReference type="CDD" id="cd01846">
    <property type="entry name" value="fatty_acyltransferase_like"/>
    <property type="match status" value="1"/>
</dbReference>
<gene>
    <name evidence="3" type="ORF">Slin15195_G079860</name>
</gene>
<sequence length="366" mass="40822">MALTLALTLGSLLTEASASHAGHGRGSPWHSPNNCSAWDLKKFTSLVTFGDSYTDDSRAGYFAENNGTAPPVGYDNPVNYNSASGGRAWPQYVKQYSGINLYNYAVSGAVCSNTITPRNFYPTFLFPSVEEYEVPAFEADSKYIKPDGTKFMYNPSDETVYSIWIGTNDLGNNALLTDSQVKGTNIVNYTDCVYDQLKRLYDQGGRYFVLQNVAPLNLAPMYATLENGGMSGPSRYWPIAPENITQASGRMMEQVVTVNAIYEYQTPFVKRITKEFEDARFAVFDMHALISDIYYHPALYLNGSAPLNVQSYTNKCNVTGGDCVRDPNPDSFLWFDALHPSEQTDRVIAREFVDVVKGGSKWARYW</sequence>
<proteinExistence type="predicted"/>
<keyword evidence="1 3" id="KW-0378">Hydrolase</keyword>
<dbReference type="SUPFAM" id="SSF52266">
    <property type="entry name" value="SGNH hydrolase"/>
    <property type="match status" value="1"/>
</dbReference>
<dbReference type="Pfam" id="PF00657">
    <property type="entry name" value="Lipase_GDSL"/>
    <property type="match status" value="1"/>
</dbReference>
<evidence type="ECO:0000256" key="1">
    <source>
        <dbReference type="ARBA" id="ARBA00022801"/>
    </source>
</evidence>
<dbReference type="AlphaFoldDB" id="A0A9Q9ARY5"/>
<dbReference type="Proteomes" id="UP001056384">
    <property type="component" value="Chromosome 6"/>
</dbReference>
<feature type="signal peptide" evidence="2">
    <location>
        <begin position="1"/>
        <end position="18"/>
    </location>
</feature>
<evidence type="ECO:0000313" key="3">
    <source>
        <dbReference type="EMBL" id="USW54667.1"/>
    </source>
</evidence>
<organism evidence="3 4">
    <name type="scientific">Septoria linicola</name>
    <dbReference type="NCBI Taxonomy" id="215465"/>
    <lineage>
        <taxon>Eukaryota</taxon>
        <taxon>Fungi</taxon>
        <taxon>Dikarya</taxon>
        <taxon>Ascomycota</taxon>
        <taxon>Pezizomycotina</taxon>
        <taxon>Dothideomycetes</taxon>
        <taxon>Dothideomycetidae</taxon>
        <taxon>Mycosphaerellales</taxon>
        <taxon>Mycosphaerellaceae</taxon>
        <taxon>Septoria</taxon>
    </lineage>
</organism>
<accession>A0A9Q9ARY5</accession>
<dbReference type="PANTHER" id="PTHR45648:SF22">
    <property type="entry name" value="GDSL LIPASE_ACYLHYDROLASE FAMILY PROTEIN (AFU_ORTHOLOGUE AFUA_4G14700)"/>
    <property type="match status" value="1"/>
</dbReference>
<dbReference type="InterPro" id="IPR051058">
    <property type="entry name" value="GDSL_Est/Lipase"/>
</dbReference>
<evidence type="ECO:0000256" key="2">
    <source>
        <dbReference type="SAM" id="SignalP"/>
    </source>
</evidence>
<dbReference type="EMBL" id="CP099423">
    <property type="protein sequence ID" value="USW54667.1"/>
    <property type="molecule type" value="Genomic_DNA"/>
</dbReference>
<reference evidence="3" key="1">
    <citation type="submission" date="2022-06" db="EMBL/GenBank/DDBJ databases">
        <title>Complete genome sequences of two strains of the flax pathogen Septoria linicola.</title>
        <authorList>
            <person name="Lapalu N."/>
            <person name="Simon A."/>
            <person name="Demenou B."/>
            <person name="Paumier D."/>
            <person name="Guillot M.-P."/>
            <person name="Gout L."/>
            <person name="Valade R."/>
        </authorList>
    </citation>
    <scope>NUCLEOTIDE SEQUENCE</scope>
    <source>
        <strain evidence="3">SE15195</strain>
    </source>
</reference>
<keyword evidence="2" id="KW-0732">Signal</keyword>
<name>A0A9Q9ARY5_9PEZI</name>
<evidence type="ECO:0000313" key="4">
    <source>
        <dbReference type="Proteomes" id="UP001056384"/>
    </source>
</evidence>
<dbReference type="Gene3D" id="3.40.50.1110">
    <property type="entry name" value="SGNH hydrolase"/>
    <property type="match status" value="1"/>
</dbReference>